<sequence length="307" mass="35124">MGTLAQFFQPPLYWQQFEDLTQGLLGEVYSVPNAQQVGRAGQAQDGVDVFGKSSRYGQIGIQCKRLTDLDKNNDPLPGGPIDKNFLEDAANEALAFKPDLQIWILATTAKRDAKIQGLVRSLNERWTLEKRDRQAIVWAWDDCVSYLNAFPDLQNWYYRDVIKVRSVHDLDIMILETISMSFHRPAFEVPINCEQTDEFVQALKDTQKALRTGELVDRESRHVIRKAVAGWRGLENPYWRDGLREVDGKLRMLRSQLQGGLKVGIIQQQNGFLNITDNTLLRRLEGLRSDAIRILNPILKDAKIDMI</sequence>
<gene>
    <name evidence="1" type="ORF">IV417_18560</name>
</gene>
<accession>A0AAP2G5X2</accession>
<dbReference type="EMBL" id="JADQAZ010000004">
    <property type="protein sequence ID" value="MBT0959398.1"/>
    <property type="molecule type" value="Genomic_DNA"/>
</dbReference>
<name>A0AAP2G5X2_9RHOB</name>
<comment type="caution">
    <text evidence="1">The sequence shown here is derived from an EMBL/GenBank/DDBJ whole genome shotgun (WGS) entry which is preliminary data.</text>
</comment>
<evidence type="ECO:0000313" key="1">
    <source>
        <dbReference type="EMBL" id="MBT0959398.1"/>
    </source>
</evidence>
<organism evidence="1 2">
    <name type="scientific">Harenicola maris</name>
    <dbReference type="NCBI Taxonomy" id="2841044"/>
    <lineage>
        <taxon>Bacteria</taxon>
        <taxon>Pseudomonadati</taxon>
        <taxon>Pseudomonadota</taxon>
        <taxon>Alphaproteobacteria</taxon>
        <taxon>Rhodobacterales</taxon>
        <taxon>Paracoccaceae</taxon>
        <taxon>Harenicola</taxon>
    </lineage>
</organism>
<protein>
    <submittedName>
        <fullName evidence="1">Uncharacterized protein</fullName>
    </submittedName>
</protein>
<dbReference type="RefSeq" id="WP_327795631.1">
    <property type="nucleotide sequence ID" value="NZ_JADQAZ010000004.1"/>
</dbReference>
<keyword evidence="2" id="KW-1185">Reference proteome</keyword>
<reference evidence="1 2" key="1">
    <citation type="journal article" date="2021" name="Arch. Microbiol.">
        <title>Harenicola maris gen. nov., sp. nov. isolated from the Sea of Japan shallow sediments.</title>
        <authorList>
            <person name="Romanenko L.A."/>
            <person name="Kurilenko V.V."/>
            <person name="Chernysheva N.Y."/>
            <person name="Tekutyeva L.A."/>
            <person name="Velansky P.V."/>
            <person name="Svetashev V.I."/>
            <person name="Isaeva M.P."/>
        </authorList>
    </citation>
    <scope>NUCLEOTIDE SEQUENCE [LARGE SCALE GENOMIC DNA]</scope>
    <source>
        <strain evidence="1 2">KMM 3653</strain>
    </source>
</reference>
<dbReference type="AlphaFoldDB" id="A0AAP2G5X2"/>
<proteinExistence type="predicted"/>
<evidence type="ECO:0000313" key="2">
    <source>
        <dbReference type="Proteomes" id="UP001315686"/>
    </source>
</evidence>
<dbReference type="Proteomes" id="UP001315686">
    <property type="component" value="Unassembled WGS sequence"/>
</dbReference>